<keyword evidence="4 9" id="KW-0997">Cell inner membrane</keyword>
<dbReference type="OrthoDB" id="9791324at2"/>
<comment type="subunit">
    <text evidence="9">The complex comprises the extracytoplasmic solute receptor protein and the two transmembrane proteins.</text>
</comment>
<dbReference type="GO" id="GO:0005886">
    <property type="term" value="C:plasma membrane"/>
    <property type="evidence" value="ECO:0007669"/>
    <property type="project" value="UniProtKB-SubCell"/>
</dbReference>
<organism evidence="11 12">
    <name type="scientific">Propionivibrio dicarboxylicus</name>
    <dbReference type="NCBI Taxonomy" id="83767"/>
    <lineage>
        <taxon>Bacteria</taxon>
        <taxon>Pseudomonadati</taxon>
        <taxon>Pseudomonadota</taxon>
        <taxon>Betaproteobacteria</taxon>
        <taxon>Rhodocyclales</taxon>
        <taxon>Rhodocyclaceae</taxon>
        <taxon>Propionivibrio</taxon>
    </lineage>
</organism>
<feature type="transmembrane region" description="Helical" evidence="9">
    <location>
        <begin position="12"/>
        <end position="31"/>
    </location>
</feature>
<dbReference type="PANTHER" id="PTHR35011">
    <property type="entry name" value="2,3-DIKETO-L-GULONATE TRAP TRANSPORTER SMALL PERMEASE PROTEIN YIAM"/>
    <property type="match status" value="1"/>
</dbReference>
<dbReference type="InterPro" id="IPR055348">
    <property type="entry name" value="DctQ"/>
</dbReference>
<keyword evidence="5 9" id="KW-0812">Transmembrane</keyword>
<evidence type="ECO:0000256" key="9">
    <source>
        <dbReference type="RuleBase" id="RU369079"/>
    </source>
</evidence>
<keyword evidence="12" id="KW-1185">Reference proteome</keyword>
<evidence type="ECO:0000256" key="4">
    <source>
        <dbReference type="ARBA" id="ARBA00022519"/>
    </source>
</evidence>
<evidence type="ECO:0000259" key="10">
    <source>
        <dbReference type="Pfam" id="PF04290"/>
    </source>
</evidence>
<keyword evidence="2 9" id="KW-0813">Transport</keyword>
<dbReference type="InterPro" id="IPR007387">
    <property type="entry name" value="TRAP_DctQ"/>
</dbReference>
<keyword evidence="6 9" id="KW-1133">Transmembrane helix</keyword>
<name>A0A1G8DRU0_9RHOO</name>
<evidence type="ECO:0000256" key="2">
    <source>
        <dbReference type="ARBA" id="ARBA00022448"/>
    </source>
</evidence>
<evidence type="ECO:0000313" key="11">
    <source>
        <dbReference type="EMBL" id="SDH60404.1"/>
    </source>
</evidence>
<keyword evidence="3" id="KW-1003">Cell membrane</keyword>
<evidence type="ECO:0000256" key="8">
    <source>
        <dbReference type="ARBA" id="ARBA00038436"/>
    </source>
</evidence>
<keyword evidence="7 9" id="KW-0472">Membrane</keyword>
<dbReference type="EMBL" id="FNCY01000007">
    <property type="protein sequence ID" value="SDH60404.1"/>
    <property type="molecule type" value="Genomic_DNA"/>
</dbReference>
<comment type="subcellular location">
    <subcellularLocation>
        <location evidence="1 9">Cell inner membrane</location>
        <topology evidence="1 9">Multi-pass membrane protein</topology>
    </subcellularLocation>
</comment>
<comment type="similarity">
    <text evidence="8 9">Belongs to the TRAP transporter small permease family.</text>
</comment>
<dbReference type="Proteomes" id="UP000198607">
    <property type="component" value="Unassembled WGS sequence"/>
</dbReference>
<reference evidence="11 12" key="1">
    <citation type="submission" date="2016-10" db="EMBL/GenBank/DDBJ databases">
        <authorList>
            <person name="de Groot N.N."/>
        </authorList>
    </citation>
    <scope>NUCLEOTIDE SEQUENCE [LARGE SCALE GENOMIC DNA]</scope>
    <source>
        <strain evidence="11 12">DSM 5885</strain>
    </source>
</reference>
<dbReference type="GO" id="GO:0015740">
    <property type="term" value="P:C4-dicarboxylate transport"/>
    <property type="evidence" value="ECO:0007669"/>
    <property type="project" value="TreeGrafter"/>
</dbReference>
<dbReference type="Pfam" id="PF04290">
    <property type="entry name" value="DctQ"/>
    <property type="match status" value="1"/>
</dbReference>
<evidence type="ECO:0000313" key="12">
    <source>
        <dbReference type="Proteomes" id="UP000198607"/>
    </source>
</evidence>
<evidence type="ECO:0000256" key="7">
    <source>
        <dbReference type="ARBA" id="ARBA00023136"/>
    </source>
</evidence>
<evidence type="ECO:0000256" key="3">
    <source>
        <dbReference type="ARBA" id="ARBA00022475"/>
    </source>
</evidence>
<proteinExistence type="inferred from homology"/>
<dbReference type="PANTHER" id="PTHR35011:SF2">
    <property type="entry name" value="2,3-DIKETO-L-GULONATE TRAP TRANSPORTER SMALL PERMEASE PROTEIN YIAM"/>
    <property type="match status" value="1"/>
</dbReference>
<comment type="caution">
    <text evidence="9">Lacks conserved residue(s) required for the propagation of feature annotation.</text>
</comment>
<accession>A0A1G8DRU0</accession>
<evidence type="ECO:0000256" key="6">
    <source>
        <dbReference type="ARBA" id="ARBA00022989"/>
    </source>
</evidence>
<protein>
    <recommendedName>
        <fullName evidence="9">TRAP transporter small permease protein</fullName>
    </recommendedName>
</protein>
<comment type="function">
    <text evidence="9">Part of the tripartite ATP-independent periplasmic (TRAP) transport system.</text>
</comment>
<feature type="domain" description="Tripartite ATP-independent periplasmic transporters DctQ component" evidence="10">
    <location>
        <begin position="21"/>
        <end position="57"/>
    </location>
</feature>
<evidence type="ECO:0000256" key="1">
    <source>
        <dbReference type="ARBA" id="ARBA00004429"/>
    </source>
</evidence>
<dbReference type="AlphaFoldDB" id="A0A1G8DRU0"/>
<evidence type="ECO:0000256" key="5">
    <source>
        <dbReference type="ARBA" id="ARBA00022692"/>
    </source>
</evidence>
<feature type="non-terminal residue" evidence="11">
    <location>
        <position position="57"/>
    </location>
</feature>
<dbReference type="GO" id="GO:0022857">
    <property type="term" value="F:transmembrane transporter activity"/>
    <property type="evidence" value="ECO:0007669"/>
    <property type="project" value="UniProtKB-UniRule"/>
</dbReference>
<sequence>MFSRLLLKSLEWLLICIFGLMVLLVFGNVVLRYGFNYGIIFSEEVSRFLFVWMVFLG</sequence>
<gene>
    <name evidence="11" type="ORF">SAMN05660652_01928</name>
</gene>